<dbReference type="EMBL" id="CP053418">
    <property type="protein sequence ID" value="QJW83446.1"/>
    <property type="molecule type" value="Genomic_DNA"/>
</dbReference>
<reference evidence="1 2" key="1">
    <citation type="submission" date="2020-05" db="EMBL/GenBank/DDBJ databases">
        <title>Ramlibacter rhizophilus sp. nov., isolated from rhizosphere soil of national flower Mugunghwa from South Korea.</title>
        <authorList>
            <person name="Zheng-Fei Y."/>
            <person name="Huan T."/>
        </authorList>
    </citation>
    <scope>NUCLEOTIDE SEQUENCE [LARGE SCALE GENOMIC DNA]</scope>
    <source>
        <strain evidence="1 2">H242</strain>
    </source>
</reference>
<dbReference type="Proteomes" id="UP000500826">
    <property type="component" value="Chromosome"/>
</dbReference>
<evidence type="ECO:0000313" key="1">
    <source>
        <dbReference type="EMBL" id="QJW83446.1"/>
    </source>
</evidence>
<protein>
    <submittedName>
        <fullName evidence="1">Uncharacterized protein</fullName>
    </submittedName>
</protein>
<keyword evidence="2" id="KW-1185">Reference proteome</keyword>
<name>A0ABX6P378_9BURK</name>
<accession>A0ABX6P378</accession>
<organism evidence="1 2">
    <name type="scientific">Ramlibacter terrae</name>
    <dbReference type="NCBI Taxonomy" id="2732511"/>
    <lineage>
        <taxon>Bacteria</taxon>
        <taxon>Pseudomonadati</taxon>
        <taxon>Pseudomonadota</taxon>
        <taxon>Betaproteobacteria</taxon>
        <taxon>Burkholderiales</taxon>
        <taxon>Comamonadaceae</taxon>
        <taxon>Ramlibacter</taxon>
    </lineage>
</organism>
<gene>
    <name evidence="1" type="ORF">HK414_02605</name>
</gene>
<sequence>MIDLSSLYFGANGAFKPFIGRAPFSGEDATGEVRYEYDAASRSVMVYVSADPSSDAEGVLRIMGISSLSVSDFNFWDW</sequence>
<evidence type="ECO:0000313" key="2">
    <source>
        <dbReference type="Proteomes" id="UP000500826"/>
    </source>
</evidence>
<proteinExistence type="predicted"/>